<evidence type="ECO:0000313" key="3">
    <source>
        <dbReference type="Proteomes" id="UP000316726"/>
    </source>
</evidence>
<evidence type="ECO:0000313" key="2">
    <source>
        <dbReference type="EMBL" id="QDZ24910.1"/>
    </source>
</evidence>
<protein>
    <recommendedName>
        <fullName evidence="4">PsbP C-terminal domain-containing protein</fullName>
    </recommendedName>
</protein>
<dbReference type="EMBL" id="CP031048">
    <property type="protein sequence ID" value="QDZ24910.1"/>
    <property type="molecule type" value="Genomic_DNA"/>
</dbReference>
<name>A0A5B8MZD9_9CHLO</name>
<evidence type="ECO:0008006" key="4">
    <source>
        <dbReference type="Google" id="ProtNLM"/>
    </source>
</evidence>
<dbReference type="Gene3D" id="3.40.1000.10">
    <property type="entry name" value="Mog1/PsbP, alpha/beta/alpha sandwich"/>
    <property type="match status" value="1"/>
</dbReference>
<proteinExistence type="predicted"/>
<keyword evidence="3" id="KW-1185">Reference proteome</keyword>
<accession>A0A5B8MZD9</accession>
<gene>
    <name evidence="2" type="ORF">A3770_15p74280</name>
</gene>
<reference evidence="2 3" key="1">
    <citation type="submission" date="2018-07" db="EMBL/GenBank/DDBJ databases">
        <title>The complete nuclear genome of the prasinophyte Chloropicon primus (CCMP1205).</title>
        <authorList>
            <person name="Pombert J.-F."/>
            <person name="Otis C."/>
            <person name="Turmel M."/>
            <person name="Lemieux C."/>
        </authorList>
    </citation>
    <scope>NUCLEOTIDE SEQUENCE [LARGE SCALE GENOMIC DNA]</scope>
    <source>
        <strain evidence="2 3">CCMP1205</strain>
    </source>
</reference>
<evidence type="ECO:0000256" key="1">
    <source>
        <dbReference type="SAM" id="MobiDB-lite"/>
    </source>
</evidence>
<organism evidence="2 3">
    <name type="scientific">Chloropicon primus</name>
    <dbReference type="NCBI Taxonomy" id="1764295"/>
    <lineage>
        <taxon>Eukaryota</taxon>
        <taxon>Viridiplantae</taxon>
        <taxon>Chlorophyta</taxon>
        <taxon>Chloropicophyceae</taxon>
        <taxon>Chloropicales</taxon>
        <taxon>Chloropicaceae</taxon>
        <taxon>Chloropicon</taxon>
    </lineage>
</organism>
<feature type="compositionally biased region" description="Low complexity" evidence="1">
    <location>
        <begin position="56"/>
        <end position="69"/>
    </location>
</feature>
<feature type="compositionally biased region" description="Basic and acidic residues" evidence="1">
    <location>
        <begin position="45"/>
        <end position="55"/>
    </location>
</feature>
<sequence length="328" mass="35013">MRLGLQLDCVQRRGGCGRGGPRRRTAAWQGKRGDQSIGDGAFPSRDGEEPVKRECGGASTATGGSQTPLPVSRRASLALVASTATLQGVSSRAWGAGESEIIYDKGAALQGKTLSTWTRPRAGPSNALDWESSSPAGEGGGAGSADGLVASLVVPMRWRCSENPLEKNASDAKRYTWSDFTDPVTGKGILESVEVAITDFPDDASAAAYLDDVFKAGTIEALLGALPPDTLTGALRKADVFRANKRQDKEGVTYYDWELSASPETCTEEERKLLGVCPYKSVTLLAIASGFDKLATLRIQTDIPAFQRYITDIRKAVTSFKLTPRYQA</sequence>
<dbReference type="Proteomes" id="UP000316726">
    <property type="component" value="Chromosome 15"/>
</dbReference>
<feature type="region of interest" description="Disordered" evidence="1">
    <location>
        <begin position="15"/>
        <end position="69"/>
    </location>
</feature>
<dbReference type="AlphaFoldDB" id="A0A5B8MZD9"/>
<feature type="region of interest" description="Disordered" evidence="1">
    <location>
        <begin position="116"/>
        <end position="144"/>
    </location>
</feature>